<dbReference type="PANTHER" id="PTHR43081">
    <property type="entry name" value="ADENYLATE CYCLASE, TERMINAL-DIFFERENTIATION SPECIFIC-RELATED"/>
    <property type="match status" value="1"/>
</dbReference>
<proteinExistence type="predicted"/>
<dbReference type="Pfam" id="PF05226">
    <property type="entry name" value="CHASE2"/>
    <property type="match status" value="1"/>
</dbReference>
<evidence type="ECO:0000313" key="3">
    <source>
        <dbReference type="EMBL" id="MBW8725312.1"/>
    </source>
</evidence>
<evidence type="ECO:0000259" key="2">
    <source>
        <dbReference type="PROSITE" id="PS50125"/>
    </source>
</evidence>
<dbReference type="Gene3D" id="3.30.70.1230">
    <property type="entry name" value="Nucleotide cyclase"/>
    <property type="match status" value="1"/>
</dbReference>
<keyword evidence="1" id="KW-0472">Membrane</keyword>
<dbReference type="SUPFAM" id="SSF55073">
    <property type="entry name" value="Nucleotide cyclase"/>
    <property type="match status" value="1"/>
</dbReference>
<dbReference type="GO" id="GO:0035556">
    <property type="term" value="P:intracellular signal transduction"/>
    <property type="evidence" value="ECO:0007669"/>
    <property type="project" value="InterPro"/>
</dbReference>
<dbReference type="GO" id="GO:0006171">
    <property type="term" value="P:cAMP biosynthetic process"/>
    <property type="evidence" value="ECO:0007669"/>
    <property type="project" value="TreeGrafter"/>
</dbReference>
<dbReference type="SMART" id="SM00044">
    <property type="entry name" value="CYCc"/>
    <property type="match status" value="1"/>
</dbReference>
<dbReference type="EMBL" id="JAEKLZ010000167">
    <property type="protein sequence ID" value="MBW8725312.1"/>
    <property type="molecule type" value="Genomic_DNA"/>
</dbReference>
<sequence>MRRLRRLAVALGIGLVLGSGLLLPGAAFPQRLGIDALLWLDQPLGWTRRPLPDHLPVAVVAIREETYRTPPLQNRPKVSWTPELGFVLAGLAQGGAAVIGLDEVYPTTLDYPDLKPNYDRPLKQALAVLGPAGKAVLGYAQSGDLPVRPEQGQVIAVGGDANLRPLNLVRDRDEVVRLYPTRLPLQGGAGDTPSFAAELVSRAGGAVPPGEPLIDFTIGPRDVPIYEFADLAACAKAGQVDFFRREFAGRIVIIGGILDVEDRHTTPRRVLEEVADHEPAARCVPAPGLPLSTTGRRTTPGTQIHAIAALTLALGRAPLLLPPAAAAATVGVAATVLGAILFLLAPLWGLLALLGAAAIAVAGSLRALGSGLVLPLMPLLLAFALTYTAIYVYRFTVEDRTRRRVVHAFRHYLAPALVEQLAENSDALHLRGEIRPVTIAFYDIVGFTSMSERLQHEPERLVAVVNGLLAKVADVIERHSGYVDKFIGDAVMAVWGAPLPDPHAAEHAVAAGLDAFAALDDYNRILVDEQGLPPLGLRGGINSGWAVVGNVGSPTRLNYTVLGDAVNLAARLEGANKAYGTRLMVGERTYRQLPRRYLMRRLDHLVVKGKARPVRVYEALGTAGDLPPEAAQGVRRFHAALVLYYRRRFAEAAGQFAALAEADPVAALYRDRAEAYAAAPPPADWDRSYSLITK</sequence>
<feature type="transmembrane region" description="Helical" evidence="1">
    <location>
        <begin position="350"/>
        <end position="368"/>
    </location>
</feature>
<feature type="transmembrane region" description="Helical" evidence="1">
    <location>
        <begin position="320"/>
        <end position="343"/>
    </location>
</feature>
<feature type="transmembrane region" description="Helical" evidence="1">
    <location>
        <begin position="374"/>
        <end position="393"/>
    </location>
</feature>
<dbReference type="Pfam" id="PF00211">
    <property type="entry name" value="Guanylate_cyc"/>
    <property type="match status" value="1"/>
</dbReference>
<dbReference type="Proteomes" id="UP000700706">
    <property type="component" value="Unassembled WGS sequence"/>
</dbReference>
<dbReference type="PANTHER" id="PTHR43081:SF1">
    <property type="entry name" value="ADENYLATE CYCLASE, TERMINAL-DIFFERENTIATION SPECIFIC"/>
    <property type="match status" value="1"/>
</dbReference>
<gene>
    <name evidence="3" type="ORF">JF625_09190</name>
</gene>
<keyword evidence="1" id="KW-1133">Transmembrane helix</keyword>
<dbReference type="InterPro" id="IPR050697">
    <property type="entry name" value="Adenylyl/Guanylyl_Cyclase_3/4"/>
</dbReference>
<dbReference type="SMART" id="SM01080">
    <property type="entry name" value="CHASE2"/>
    <property type="match status" value="1"/>
</dbReference>
<evidence type="ECO:0000313" key="4">
    <source>
        <dbReference type="Proteomes" id="UP000700706"/>
    </source>
</evidence>
<reference evidence="3" key="1">
    <citation type="submission" date="2020-06" db="EMBL/GenBank/DDBJ databases">
        <title>Stable isotope informed genome-resolved metagenomics uncovers potential trophic interactions in rhizosphere soil.</title>
        <authorList>
            <person name="Starr E.P."/>
            <person name="Shi S."/>
            <person name="Blazewicz S.J."/>
            <person name="Koch B.J."/>
            <person name="Probst A.J."/>
            <person name="Hungate B.A."/>
            <person name="Pett-Ridge J."/>
            <person name="Firestone M.K."/>
            <person name="Banfield J.F."/>
        </authorList>
    </citation>
    <scope>NUCLEOTIDE SEQUENCE</scope>
    <source>
        <strain evidence="3">YM_69_17</strain>
    </source>
</reference>
<comment type="caution">
    <text evidence="3">The sequence shown here is derived from an EMBL/GenBank/DDBJ whole genome shotgun (WGS) entry which is preliminary data.</text>
</comment>
<evidence type="ECO:0000256" key="1">
    <source>
        <dbReference type="SAM" id="Phobius"/>
    </source>
</evidence>
<protein>
    <submittedName>
        <fullName evidence="3">CHASE2 domain-containing protein</fullName>
    </submittedName>
</protein>
<dbReference type="InterPro" id="IPR029787">
    <property type="entry name" value="Nucleotide_cyclase"/>
</dbReference>
<dbReference type="AlphaFoldDB" id="A0A952FIZ4"/>
<dbReference type="PROSITE" id="PS50125">
    <property type="entry name" value="GUANYLATE_CYCLASE_2"/>
    <property type="match status" value="1"/>
</dbReference>
<dbReference type="GO" id="GO:0004016">
    <property type="term" value="F:adenylate cyclase activity"/>
    <property type="evidence" value="ECO:0007669"/>
    <property type="project" value="UniProtKB-ARBA"/>
</dbReference>
<dbReference type="InterPro" id="IPR007890">
    <property type="entry name" value="CHASE2"/>
</dbReference>
<feature type="domain" description="Guanylate cyclase" evidence="2">
    <location>
        <begin position="438"/>
        <end position="573"/>
    </location>
</feature>
<dbReference type="InterPro" id="IPR001054">
    <property type="entry name" value="A/G_cyclase"/>
</dbReference>
<name>A0A952FIZ4_9PROT</name>
<organism evidence="3 4">
    <name type="scientific">Inquilinus limosus</name>
    <dbReference type="NCBI Taxonomy" id="171674"/>
    <lineage>
        <taxon>Bacteria</taxon>
        <taxon>Pseudomonadati</taxon>
        <taxon>Pseudomonadota</taxon>
        <taxon>Alphaproteobacteria</taxon>
        <taxon>Rhodospirillales</taxon>
        <taxon>Rhodospirillaceae</taxon>
        <taxon>Inquilinus</taxon>
    </lineage>
</organism>
<accession>A0A952FIZ4</accession>
<keyword evidence="1" id="KW-0812">Transmembrane</keyword>
<dbReference type="CDD" id="cd07302">
    <property type="entry name" value="CHD"/>
    <property type="match status" value="1"/>
</dbReference>